<dbReference type="EMBL" id="JACGWJ010000016">
    <property type="protein sequence ID" value="KAL0360930.1"/>
    <property type="molecule type" value="Genomic_DNA"/>
</dbReference>
<evidence type="ECO:0000256" key="3">
    <source>
        <dbReference type="ARBA" id="ARBA00022833"/>
    </source>
</evidence>
<dbReference type="PANTHER" id="PTHR31973">
    <property type="entry name" value="POLYPROTEIN, PUTATIVE-RELATED"/>
    <property type="match status" value="1"/>
</dbReference>
<keyword evidence="3" id="KW-0862">Zinc</keyword>
<evidence type="ECO:0000256" key="4">
    <source>
        <dbReference type="PROSITE-ProRule" id="PRU00325"/>
    </source>
</evidence>
<dbReference type="InterPro" id="IPR007527">
    <property type="entry name" value="Znf_SWIM"/>
</dbReference>
<organism evidence="6">
    <name type="scientific">Sesamum radiatum</name>
    <name type="common">Black benniseed</name>
    <dbReference type="NCBI Taxonomy" id="300843"/>
    <lineage>
        <taxon>Eukaryota</taxon>
        <taxon>Viridiplantae</taxon>
        <taxon>Streptophyta</taxon>
        <taxon>Embryophyta</taxon>
        <taxon>Tracheophyta</taxon>
        <taxon>Spermatophyta</taxon>
        <taxon>Magnoliopsida</taxon>
        <taxon>eudicotyledons</taxon>
        <taxon>Gunneridae</taxon>
        <taxon>Pentapetalae</taxon>
        <taxon>asterids</taxon>
        <taxon>lamiids</taxon>
        <taxon>Lamiales</taxon>
        <taxon>Pedaliaceae</taxon>
        <taxon>Sesamum</taxon>
    </lineage>
</organism>
<dbReference type="PROSITE" id="PS50966">
    <property type="entry name" value="ZF_SWIM"/>
    <property type="match status" value="1"/>
</dbReference>
<dbReference type="SMART" id="SM00575">
    <property type="entry name" value="ZnF_PMZ"/>
    <property type="match status" value="1"/>
</dbReference>
<reference evidence="6" key="1">
    <citation type="submission" date="2020-06" db="EMBL/GenBank/DDBJ databases">
        <authorList>
            <person name="Li T."/>
            <person name="Hu X."/>
            <person name="Zhang T."/>
            <person name="Song X."/>
            <person name="Zhang H."/>
            <person name="Dai N."/>
            <person name="Sheng W."/>
            <person name="Hou X."/>
            <person name="Wei L."/>
        </authorList>
    </citation>
    <scope>NUCLEOTIDE SEQUENCE</scope>
    <source>
        <strain evidence="6">G02</strain>
        <tissue evidence="6">Leaf</tissue>
    </source>
</reference>
<accession>A0AAW2Q022</accession>
<evidence type="ECO:0000256" key="2">
    <source>
        <dbReference type="ARBA" id="ARBA00022771"/>
    </source>
</evidence>
<dbReference type="Pfam" id="PF04434">
    <property type="entry name" value="SWIM"/>
    <property type="match status" value="1"/>
</dbReference>
<protein>
    <recommendedName>
        <fullName evidence="5">SWIM-type domain-containing protein</fullName>
    </recommendedName>
</protein>
<name>A0AAW2Q022_SESRA</name>
<dbReference type="AlphaFoldDB" id="A0AAW2Q022"/>
<sequence>MYFCLCGLKEGFLDGCRPIIGLDGCFLKSIYKGQLLTTVGKDGNDNIYLIAIAYVEIEKYDSWEWFINLLLWDIGSPDEKGWTFISNGKKGLLEAVSSLAPNAEHRFCLRHMYNNFKAKFKGQQLKKLFWKAASTYNVKQHLRIMSEIQRISPKVRALQAAYEWLSEVPTQHWPRCFFPSRTKCDTIVNNLSESFNSYIPEAREQPIIDIFETIRRKCIARIQIKRTGMEKYDSEVCPNICKRIERQRQESRHCFPTWAGQDKYDVMHYMENHIVFLSERHCSCGMFQLVGYPCCHAIAAINYHRLNVDDYVDTYLKKEMYLKVYSHMINLVPGMHDFEQSTLGKVYPPSVKSKIPTPNSRNPFPQSESLFPLDDVPQTSQFMKSTQASQSKTTEVKKTILYSTYNINADANFCATKVCTILFTISDAEYSTAFTKTNPTCSKKEKTTSPNV</sequence>
<comment type="caution">
    <text evidence="6">The sequence shown here is derived from an EMBL/GenBank/DDBJ whole genome shotgun (WGS) entry which is preliminary data.</text>
</comment>
<reference evidence="6" key="2">
    <citation type="journal article" date="2024" name="Plant">
        <title>Genomic evolution and insights into agronomic trait innovations of Sesamum species.</title>
        <authorList>
            <person name="Miao H."/>
            <person name="Wang L."/>
            <person name="Qu L."/>
            <person name="Liu H."/>
            <person name="Sun Y."/>
            <person name="Le M."/>
            <person name="Wang Q."/>
            <person name="Wei S."/>
            <person name="Zheng Y."/>
            <person name="Lin W."/>
            <person name="Duan Y."/>
            <person name="Cao H."/>
            <person name="Xiong S."/>
            <person name="Wang X."/>
            <person name="Wei L."/>
            <person name="Li C."/>
            <person name="Ma Q."/>
            <person name="Ju M."/>
            <person name="Zhao R."/>
            <person name="Li G."/>
            <person name="Mu C."/>
            <person name="Tian Q."/>
            <person name="Mei H."/>
            <person name="Zhang T."/>
            <person name="Gao T."/>
            <person name="Zhang H."/>
        </authorList>
    </citation>
    <scope>NUCLEOTIDE SEQUENCE</scope>
    <source>
        <strain evidence="6">G02</strain>
    </source>
</reference>
<feature type="domain" description="SWIM-type" evidence="5">
    <location>
        <begin position="264"/>
        <end position="305"/>
    </location>
</feature>
<dbReference type="GO" id="GO:0008270">
    <property type="term" value="F:zinc ion binding"/>
    <property type="evidence" value="ECO:0007669"/>
    <property type="project" value="UniProtKB-KW"/>
</dbReference>
<dbReference type="Pfam" id="PF10551">
    <property type="entry name" value="MULE"/>
    <property type="match status" value="1"/>
</dbReference>
<evidence type="ECO:0000259" key="5">
    <source>
        <dbReference type="PROSITE" id="PS50966"/>
    </source>
</evidence>
<keyword evidence="1" id="KW-0479">Metal-binding</keyword>
<dbReference type="InterPro" id="IPR006564">
    <property type="entry name" value="Znf_PMZ"/>
</dbReference>
<evidence type="ECO:0000313" key="6">
    <source>
        <dbReference type="EMBL" id="KAL0360930.1"/>
    </source>
</evidence>
<keyword evidence="2 4" id="KW-0863">Zinc-finger</keyword>
<gene>
    <name evidence="6" type="ORF">Sradi_3777500</name>
</gene>
<proteinExistence type="predicted"/>
<evidence type="ECO:0000256" key="1">
    <source>
        <dbReference type="ARBA" id="ARBA00022723"/>
    </source>
</evidence>
<dbReference type="InterPro" id="IPR018289">
    <property type="entry name" value="MULE_transposase_dom"/>
</dbReference>
<dbReference type="PANTHER" id="PTHR31973:SF187">
    <property type="entry name" value="MUTATOR TRANSPOSASE MUDRA PROTEIN"/>
    <property type="match status" value="1"/>
</dbReference>